<accession>J9GQX9</accession>
<organism evidence="1">
    <name type="scientific">gut metagenome</name>
    <dbReference type="NCBI Taxonomy" id="749906"/>
    <lineage>
        <taxon>unclassified sequences</taxon>
        <taxon>metagenomes</taxon>
        <taxon>organismal metagenomes</taxon>
    </lineage>
</organism>
<gene>
    <name evidence="1" type="ORF">EVA_06992</name>
</gene>
<name>J9GQX9_9ZZZZ</name>
<protein>
    <submittedName>
        <fullName evidence="1">Uncharacterized protein</fullName>
    </submittedName>
</protein>
<dbReference type="AlphaFoldDB" id="J9GQX9"/>
<proteinExistence type="predicted"/>
<comment type="caution">
    <text evidence="1">The sequence shown here is derived from an EMBL/GenBank/DDBJ whole genome shotgun (WGS) entry which is preliminary data.</text>
</comment>
<dbReference type="EMBL" id="AMCI01001651">
    <property type="protein sequence ID" value="EJX04903.1"/>
    <property type="molecule type" value="Genomic_DNA"/>
</dbReference>
<evidence type="ECO:0000313" key="1">
    <source>
        <dbReference type="EMBL" id="EJX04903.1"/>
    </source>
</evidence>
<reference evidence="1" key="1">
    <citation type="journal article" date="2012" name="PLoS ONE">
        <title>Gene sets for utilization of primary and secondary nutrition supplies in the distal gut of endangered iberian lynx.</title>
        <authorList>
            <person name="Alcaide M."/>
            <person name="Messina E."/>
            <person name="Richter M."/>
            <person name="Bargiela R."/>
            <person name="Peplies J."/>
            <person name="Huws S.A."/>
            <person name="Newbold C.J."/>
            <person name="Golyshin P.N."/>
            <person name="Simon M.A."/>
            <person name="Lopez G."/>
            <person name="Yakimov M.M."/>
            <person name="Ferrer M."/>
        </authorList>
    </citation>
    <scope>NUCLEOTIDE SEQUENCE</scope>
</reference>
<sequence>MQAAGYSADVIANIKSGVVEDQLLQTVFERAKLSKDELKNLGYSSAEIVSMKNLTGDETLDEVAPFALAYCTTYNTYMSHTYKPSTNKTYFLCAYGWSWDKCPAWLLTDAAGCGWNHEFHPDNSVGSTYNVSYKTYVNQLNASDKKYTQKNLYEKTLQTCEDQFDMNGYYGSNYYVQSGHGTMALSQTGKINDVKFAFKYGHNQLGPAVSVSYPWGIGFGLEGAETIFQPNEIVYHDFAVTVNS</sequence>